<evidence type="ECO:0000313" key="2">
    <source>
        <dbReference type="EMBL" id="KXZ53300.1"/>
    </source>
</evidence>
<dbReference type="AlphaFoldDB" id="A0A150GVD2"/>
<feature type="region of interest" description="Disordered" evidence="1">
    <location>
        <begin position="1"/>
        <end position="79"/>
    </location>
</feature>
<dbReference type="EMBL" id="LSYV01000008">
    <property type="protein sequence ID" value="KXZ53300.1"/>
    <property type="molecule type" value="Genomic_DNA"/>
</dbReference>
<reference evidence="3" key="1">
    <citation type="journal article" date="2016" name="Nat. Commun.">
        <title>The Gonium pectorale genome demonstrates co-option of cell cycle regulation during the evolution of multicellularity.</title>
        <authorList>
            <person name="Hanschen E.R."/>
            <person name="Marriage T.N."/>
            <person name="Ferris P.J."/>
            <person name="Hamaji T."/>
            <person name="Toyoda A."/>
            <person name="Fujiyama A."/>
            <person name="Neme R."/>
            <person name="Noguchi H."/>
            <person name="Minakuchi Y."/>
            <person name="Suzuki M."/>
            <person name="Kawai-Toyooka H."/>
            <person name="Smith D.R."/>
            <person name="Sparks H."/>
            <person name="Anderson J."/>
            <person name="Bakaric R."/>
            <person name="Luria V."/>
            <person name="Karger A."/>
            <person name="Kirschner M.W."/>
            <person name="Durand P.M."/>
            <person name="Michod R.E."/>
            <person name="Nozaki H."/>
            <person name="Olson B.J."/>
        </authorList>
    </citation>
    <scope>NUCLEOTIDE SEQUENCE [LARGE SCALE GENOMIC DNA]</scope>
    <source>
        <strain evidence="3">NIES-2863</strain>
    </source>
</reference>
<dbReference type="Proteomes" id="UP000075714">
    <property type="component" value="Unassembled WGS sequence"/>
</dbReference>
<organism evidence="2 3">
    <name type="scientific">Gonium pectorale</name>
    <name type="common">Green alga</name>
    <dbReference type="NCBI Taxonomy" id="33097"/>
    <lineage>
        <taxon>Eukaryota</taxon>
        <taxon>Viridiplantae</taxon>
        <taxon>Chlorophyta</taxon>
        <taxon>core chlorophytes</taxon>
        <taxon>Chlorophyceae</taxon>
        <taxon>CS clade</taxon>
        <taxon>Chlamydomonadales</taxon>
        <taxon>Volvocaceae</taxon>
        <taxon>Gonium</taxon>
    </lineage>
</organism>
<gene>
    <name evidence="2" type="ORF">GPECTOR_7g1194</name>
</gene>
<keyword evidence="3" id="KW-1185">Reference proteome</keyword>
<protein>
    <submittedName>
        <fullName evidence="2">Uncharacterized protein</fullName>
    </submittedName>
</protein>
<comment type="caution">
    <text evidence="2">The sequence shown here is derived from an EMBL/GenBank/DDBJ whole genome shotgun (WGS) entry which is preliminary data.</text>
</comment>
<accession>A0A150GVD2</accession>
<sequence length="79" mass="7974">MDQQQGQQGQQGQETGAVRATTGELMPCAGRRGPDVGGGIAATDAIGYSPMEGEDTEQGGSKPVGDDEEGRDAGSGVQH</sequence>
<evidence type="ECO:0000313" key="3">
    <source>
        <dbReference type="Proteomes" id="UP000075714"/>
    </source>
</evidence>
<feature type="compositionally biased region" description="Low complexity" evidence="1">
    <location>
        <begin position="1"/>
        <end position="13"/>
    </location>
</feature>
<name>A0A150GVD2_GONPE</name>
<proteinExistence type="predicted"/>
<dbReference type="OrthoDB" id="10535210at2759"/>
<evidence type="ECO:0000256" key="1">
    <source>
        <dbReference type="SAM" id="MobiDB-lite"/>
    </source>
</evidence>